<evidence type="ECO:0000256" key="1">
    <source>
        <dbReference type="ARBA" id="ARBA00006525"/>
    </source>
</evidence>
<evidence type="ECO:0000313" key="3">
    <source>
        <dbReference type="EMBL" id="CAT04877.1"/>
    </source>
</evidence>
<dbReference type="eggNOG" id="COG0758">
    <property type="taxonomic scope" value="Bacteria"/>
</dbReference>
<dbReference type="Proteomes" id="UP000001491">
    <property type="component" value="Chromosome"/>
</dbReference>
<name>C5J5Y5_MESCH</name>
<dbReference type="Pfam" id="PF02481">
    <property type="entry name" value="DNA_processg_A"/>
    <property type="match status" value="1"/>
</dbReference>
<dbReference type="KEGG" id="mco:MCJ_001840"/>
<reference evidence="4" key="1">
    <citation type="journal article" date="2009" name="BMC Bioinformatics">
        <title>The Mycoplasma conjunctivae genome sequencing, annotation and analysis.</title>
        <authorList>
            <person name="Calderon-Copete S.P."/>
            <person name="Wigger G."/>
            <person name="Wunderlin C."/>
            <person name="Schmidheini T."/>
            <person name="Frey J."/>
            <person name="Quail M.A."/>
            <person name="Falquet L."/>
        </authorList>
    </citation>
    <scope>NUCLEOTIDE SEQUENCE [LARGE SCALE GENOMIC DNA]</scope>
    <source>
        <strain evidence="4">ATCC 25834 / NCTC 10147 / HRC/581</strain>
    </source>
</reference>
<dbReference type="HOGENOM" id="CLU_029601_3_4_14"/>
<dbReference type="EMBL" id="FM864216">
    <property type="protein sequence ID" value="CAT04877.1"/>
    <property type="molecule type" value="Genomic_DNA"/>
</dbReference>
<keyword evidence="4" id="KW-1185">Reference proteome</keyword>
<organism evidence="3 4">
    <name type="scientific">Mesomycoplasma conjunctivae (strain ATCC 25834 / NCTC 10147 / HRC/581)</name>
    <name type="common">Mycoplasma conjunctivae</name>
    <dbReference type="NCBI Taxonomy" id="572263"/>
    <lineage>
        <taxon>Bacteria</taxon>
        <taxon>Bacillati</taxon>
        <taxon>Mycoplasmatota</taxon>
        <taxon>Mycoplasmoidales</taxon>
        <taxon>Metamycoplasmataceae</taxon>
        <taxon>Mesomycoplasma</taxon>
    </lineage>
</organism>
<gene>
    <name evidence="3" type="ordered locus">MCJ_001840</name>
</gene>
<dbReference type="InterPro" id="IPR057666">
    <property type="entry name" value="DrpA_SLOG"/>
</dbReference>
<accession>C5J5Y5</accession>
<evidence type="ECO:0000259" key="2">
    <source>
        <dbReference type="Pfam" id="PF02481"/>
    </source>
</evidence>
<dbReference type="PANTHER" id="PTHR43022:SF1">
    <property type="entry name" value="PROTEIN SMF"/>
    <property type="match status" value="1"/>
</dbReference>
<proteinExistence type="inferred from homology"/>
<dbReference type="Gene3D" id="3.40.50.450">
    <property type="match status" value="1"/>
</dbReference>
<dbReference type="PANTHER" id="PTHR43022">
    <property type="entry name" value="PROTEIN SMF"/>
    <property type="match status" value="1"/>
</dbReference>
<evidence type="ECO:0000313" key="4">
    <source>
        <dbReference type="Proteomes" id="UP000001491"/>
    </source>
</evidence>
<dbReference type="GO" id="GO:0009294">
    <property type="term" value="P:DNA-mediated transformation"/>
    <property type="evidence" value="ECO:0007669"/>
    <property type="project" value="InterPro"/>
</dbReference>
<dbReference type="AlphaFoldDB" id="C5J5Y5"/>
<feature type="domain" description="Smf/DprA SLOG" evidence="2">
    <location>
        <begin position="53"/>
        <end position="252"/>
    </location>
</feature>
<comment type="similarity">
    <text evidence="1">Belongs to the DprA/Smf family.</text>
</comment>
<sequence length="263" mass="30335">MKGVKMKTVLIYFSIKYQGDFRKIMKALETNEVIEKDELNNLKLLLENNKIKAITILDREYPKELEYLKQPPFVIFYKGNIDILTSDSPKITLTGDEYDENVKDFFNNSLPEVVKRHTLVVNGYHGVEERVIKYFKLNNAPIILVSANGIENPWLLDNQDNYENLLVISEYPPQDKISTKRLIERNRIVAGLASCLIVYSINKKSGLHNLINYFLNLGKEIYCFSKGENAHEHFGNQTLIEQGANWITAIKDTKFKQGDLANE</sequence>
<protein>
    <recommendedName>
        <fullName evidence="2">Smf/DprA SLOG domain-containing protein</fullName>
    </recommendedName>
</protein>
<dbReference type="InterPro" id="IPR003488">
    <property type="entry name" value="DprA"/>
</dbReference>